<dbReference type="InterPro" id="IPR016181">
    <property type="entry name" value="Acyl_CoA_acyltransferase"/>
</dbReference>
<dbReference type="STRING" id="336566.ABB30_08935"/>
<dbReference type="GO" id="GO:0016747">
    <property type="term" value="F:acyltransferase activity, transferring groups other than amino-acyl groups"/>
    <property type="evidence" value="ECO:0007669"/>
    <property type="project" value="InterPro"/>
</dbReference>
<dbReference type="AlphaFoldDB" id="A0A0R0D3Y8"/>
<evidence type="ECO:0000313" key="5">
    <source>
        <dbReference type="Proteomes" id="UP000050956"/>
    </source>
</evidence>
<feature type="domain" description="N-acetyltransferase" evidence="3">
    <location>
        <begin position="1"/>
        <end position="169"/>
    </location>
</feature>
<dbReference type="PROSITE" id="PS51186">
    <property type="entry name" value="GNAT"/>
    <property type="match status" value="1"/>
</dbReference>
<dbReference type="EMBL" id="LDJM01000021">
    <property type="protein sequence ID" value="KRG76825.1"/>
    <property type="molecule type" value="Genomic_DNA"/>
</dbReference>
<dbReference type="Proteomes" id="UP000050956">
    <property type="component" value="Unassembled WGS sequence"/>
</dbReference>
<protein>
    <recommendedName>
        <fullName evidence="3">N-acetyltransferase domain-containing protein</fullName>
    </recommendedName>
</protein>
<evidence type="ECO:0000256" key="1">
    <source>
        <dbReference type="ARBA" id="ARBA00022679"/>
    </source>
</evidence>
<keyword evidence="1" id="KW-0808">Transferase</keyword>
<dbReference type="PANTHER" id="PTHR43877">
    <property type="entry name" value="AMINOALKYLPHOSPHONATE N-ACETYLTRANSFERASE-RELATED-RELATED"/>
    <property type="match status" value="1"/>
</dbReference>
<organism evidence="4 5">
    <name type="scientific">Stenotrophomonas ginsengisoli</name>
    <dbReference type="NCBI Taxonomy" id="336566"/>
    <lineage>
        <taxon>Bacteria</taxon>
        <taxon>Pseudomonadati</taxon>
        <taxon>Pseudomonadota</taxon>
        <taxon>Gammaproteobacteria</taxon>
        <taxon>Lysobacterales</taxon>
        <taxon>Lysobacteraceae</taxon>
        <taxon>Stenotrophomonas</taxon>
    </lineage>
</organism>
<dbReference type="Gene3D" id="3.40.630.30">
    <property type="match status" value="1"/>
</dbReference>
<dbReference type="SUPFAM" id="SSF55729">
    <property type="entry name" value="Acyl-CoA N-acyltransferases (Nat)"/>
    <property type="match status" value="1"/>
</dbReference>
<dbReference type="Pfam" id="PF13508">
    <property type="entry name" value="Acetyltransf_7"/>
    <property type="match status" value="1"/>
</dbReference>
<dbReference type="InterPro" id="IPR000182">
    <property type="entry name" value="GNAT_dom"/>
</dbReference>
<evidence type="ECO:0000259" key="3">
    <source>
        <dbReference type="PROSITE" id="PS51186"/>
    </source>
</evidence>
<keyword evidence="5" id="KW-1185">Reference proteome</keyword>
<gene>
    <name evidence="4" type="ORF">ABB30_08935</name>
</gene>
<name>A0A0R0D3Y8_9GAMM</name>
<evidence type="ECO:0000256" key="2">
    <source>
        <dbReference type="ARBA" id="ARBA00023315"/>
    </source>
</evidence>
<proteinExistence type="predicted"/>
<dbReference type="CDD" id="cd04301">
    <property type="entry name" value="NAT_SF"/>
    <property type="match status" value="1"/>
</dbReference>
<dbReference type="PATRIC" id="fig|336566.3.peg.1198"/>
<keyword evidence="2" id="KW-0012">Acyltransferase</keyword>
<sequence length="170" mass="18367">MQLQLLTPTDQHWLPDLSRLLQHTVDGGASVGFLAPLSADQAQAYWLDVLAGLGPQLQLFIAHHDGQLLGTVQLALCAKANGRHRGEVQKLMVAPASRGSGIARQLMEAVEAAARHDGRSLLVLDTQQGSAAETVYARLGWQRAGSIPDFAASPYGELAATVFYFKRLQR</sequence>
<comment type="caution">
    <text evidence="4">The sequence shown here is derived from an EMBL/GenBank/DDBJ whole genome shotgun (WGS) entry which is preliminary data.</text>
</comment>
<evidence type="ECO:0000313" key="4">
    <source>
        <dbReference type="EMBL" id="KRG76825.1"/>
    </source>
</evidence>
<dbReference type="OrthoDB" id="3389160at2"/>
<reference evidence="4 5" key="1">
    <citation type="submission" date="2015-05" db="EMBL/GenBank/DDBJ databases">
        <title>Genome sequencing and analysis of members of genus Stenotrophomonas.</title>
        <authorList>
            <person name="Patil P.P."/>
            <person name="Midha S."/>
            <person name="Patil P.B."/>
        </authorList>
    </citation>
    <scope>NUCLEOTIDE SEQUENCE [LARGE SCALE GENOMIC DNA]</scope>
    <source>
        <strain evidence="4 5">DSM 24757</strain>
    </source>
</reference>
<dbReference type="RefSeq" id="WP_057637953.1">
    <property type="nucleotide sequence ID" value="NZ_LDJM01000021.1"/>
</dbReference>
<dbReference type="InterPro" id="IPR050832">
    <property type="entry name" value="Bact_Acetyltransf"/>
</dbReference>
<accession>A0A0R0D3Y8</accession>
<dbReference type="PANTHER" id="PTHR43877:SF2">
    <property type="entry name" value="AMINOALKYLPHOSPHONATE N-ACETYLTRANSFERASE-RELATED"/>
    <property type="match status" value="1"/>
</dbReference>